<dbReference type="AlphaFoldDB" id="A0A0F9X9Z0"/>
<sequence>MIQRFLTGPLNAVEVVLFTDAEADKAEAVAAAVEKATAELRAELETYRLREPELHSFTELEHRELRAELVERTRQLFHVKSGWAGHDEPTWWRADTSRFAEKLGDRLVELGAYEKRTDPVLMYRPT</sequence>
<comment type="caution">
    <text evidence="2">The sequence shown here is derived from an EMBL/GenBank/DDBJ whole genome shotgun (WGS) entry which is preliminary data.</text>
</comment>
<name>A0A0F9X9Z0_9ZZZZ</name>
<organism evidence="2">
    <name type="scientific">marine sediment metagenome</name>
    <dbReference type="NCBI Taxonomy" id="412755"/>
    <lineage>
        <taxon>unclassified sequences</taxon>
        <taxon>metagenomes</taxon>
        <taxon>ecological metagenomes</taxon>
    </lineage>
</organism>
<accession>A0A0F9X9Z0</accession>
<keyword evidence="1" id="KW-0175">Coiled coil</keyword>
<reference evidence="2" key="1">
    <citation type="journal article" date="2015" name="Nature">
        <title>Complex archaea that bridge the gap between prokaryotes and eukaryotes.</title>
        <authorList>
            <person name="Spang A."/>
            <person name="Saw J.H."/>
            <person name="Jorgensen S.L."/>
            <person name="Zaremba-Niedzwiedzka K."/>
            <person name="Martijn J."/>
            <person name="Lind A.E."/>
            <person name="van Eijk R."/>
            <person name="Schleper C."/>
            <person name="Guy L."/>
            <person name="Ettema T.J."/>
        </authorList>
    </citation>
    <scope>NUCLEOTIDE SEQUENCE</scope>
</reference>
<dbReference type="EMBL" id="LAZR01000129">
    <property type="protein sequence ID" value="KKN88433.1"/>
    <property type="molecule type" value="Genomic_DNA"/>
</dbReference>
<evidence type="ECO:0000313" key="2">
    <source>
        <dbReference type="EMBL" id="KKN88433.1"/>
    </source>
</evidence>
<protein>
    <submittedName>
        <fullName evidence="2">Uncharacterized protein</fullName>
    </submittedName>
</protein>
<gene>
    <name evidence="2" type="ORF">LCGC14_0249960</name>
</gene>
<proteinExistence type="predicted"/>
<evidence type="ECO:0000256" key="1">
    <source>
        <dbReference type="SAM" id="Coils"/>
    </source>
</evidence>
<feature type="coiled-coil region" evidence="1">
    <location>
        <begin position="23"/>
        <end position="50"/>
    </location>
</feature>